<dbReference type="OMA" id="FPQRPKL"/>
<name>A0A1R3RUB4_ASPC5</name>
<feature type="compositionally biased region" description="Polar residues" evidence="1">
    <location>
        <begin position="1"/>
        <end position="18"/>
    </location>
</feature>
<dbReference type="Proteomes" id="UP000188318">
    <property type="component" value="Unassembled WGS sequence"/>
</dbReference>
<organism evidence="2 3">
    <name type="scientific">Aspergillus carbonarius (strain ITEM 5010)</name>
    <dbReference type="NCBI Taxonomy" id="602072"/>
    <lineage>
        <taxon>Eukaryota</taxon>
        <taxon>Fungi</taxon>
        <taxon>Dikarya</taxon>
        <taxon>Ascomycota</taxon>
        <taxon>Pezizomycotina</taxon>
        <taxon>Eurotiomycetes</taxon>
        <taxon>Eurotiomycetidae</taxon>
        <taxon>Eurotiales</taxon>
        <taxon>Aspergillaceae</taxon>
        <taxon>Aspergillus</taxon>
        <taxon>Aspergillus subgen. Circumdati</taxon>
    </lineage>
</organism>
<sequence>MSSQDSDTESSIYSQTKPSKIPKQTFPLAHPPPKFTPRLRFLPRLLLQIQQLSSTSHRVLPILDIYQPPIQGKSLPKCPRKLHARDIYLLQNDAYTNLPAPTRPRTGAGEANVTQFPTTAGVIYLSPSSSSSCKRQQNQTPQGGDSTGEGNLTDEIFFPATQQAWTVSETHKGYKFTSVGAAKDGITLEWRKRTPGGRRPVSASGSASTDSDANTNTNTNNGKACEEEFKDENPRFVLCVSGGADPRVRRSGLAGLEKKGLRVGGWEARQVRYLEEVGLGQGDQVYTVILTLGVYVSRAEGWL</sequence>
<dbReference type="OrthoDB" id="4475042at2759"/>
<gene>
    <name evidence="2" type="ORF">ASPCADRAFT_128221</name>
</gene>
<keyword evidence="3" id="KW-1185">Reference proteome</keyword>
<feature type="compositionally biased region" description="Low complexity" evidence="1">
    <location>
        <begin position="202"/>
        <end position="221"/>
    </location>
</feature>
<dbReference type="STRING" id="602072.A0A1R3RUB4"/>
<proteinExistence type="predicted"/>
<accession>A0A1R3RUB4</accession>
<feature type="region of interest" description="Disordered" evidence="1">
    <location>
        <begin position="189"/>
        <end position="227"/>
    </location>
</feature>
<dbReference type="EMBL" id="KV907496">
    <property type="protein sequence ID" value="OOF98042.1"/>
    <property type="molecule type" value="Genomic_DNA"/>
</dbReference>
<evidence type="ECO:0000313" key="3">
    <source>
        <dbReference type="Proteomes" id="UP000188318"/>
    </source>
</evidence>
<dbReference type="AlphaFoldDB" id="A0A1R3RUB4"/>
<evidence type="ECO:0000313" key="2">
    <source>
        <dbReference type="EMBL" id="OOF98042.1"/>
    </source>
</evidence>
<feature type="region of interest" description="Disordered" evidence="1">
    <location>
        <begin position="127"/>
        <end position="153"/>
    </location>
</feature>
<reference evidence="3" key="1">
    <citation type="journal article" date="2017" name="Genome Biol.">
        <title>Comparative genomics reveals high biological diversity and specific adaptations in the industrially and medically important fungal genus Aspergillus.</title>
        <authorList>
            <person name="de Vries R.P."/>
            <person name="Riley R."/>
            <person name="Wiebenga A."/>
            <person name="Aguilar-Osorio G."/>
            <person name="Amillis S."/>
            <person name="Uchima C.A."/>
            <person name="Anderluh G."/>
            <person name="Asadollahi M."/>
            <person name="Askin M."/>
            <person name="Barry K."/>
            <person name="Battaglia E."/>
            <person name="Bayram O."/>
            <person name="Benocci T."/>
            <person name="Braus-Stromeyer S.A."/>
            <person name="Caldana C."/>
            <person name="Canovas D."/>
            <person name="Cerqueira G.C."/>
            <person name="Chen F."/>
            <person name="Chen W."/>
            <person name="Choi C."/>
            <person name="Clum A."/>
            <person name="Dos Santos R.A."/>
            <person name="Damasio A.R."/>
            <person name="Diallinas G."/>
            <person name="Emri T."/>
            <person name="Fekete E."/>
            <person name="Flipphi M."/>
            <person name="Freyberg S."/>
            <person name="Gallo A."/>
            <person name="Gournas C."/>
            <person name="Habgood R."/>
            <person name="Hainaut M."/>
            <person name="Harispe M.L."/>
            <person name="Henrissat B."/>
            <person name="Hilden K.S."/>
            <person name="Hope R."/>
            <person name="Hossain A."/>
            <person name="Karabika E."/>
            <person name="Karaffa L."/>
            <person name="Karanyi Z."/>
            <person name="Krasevec N."/>
            <person name="Kuo A."/>
            <person name="Kusch H."/>
            <person name="LaButti K."/>
            <person name="Lagendijk E.L."/>
            <person name="Lapidus A."/>
            <person name="Levasseur A."/>
            <person name="Lindquist E."/>
            <person name="Lipzen A."/>
            <person name="Logrieco A.F."/>
            <person name="MacCabe A."/>
            <person name="Maekelae M.R."/>
            <person name="Malavazi I."/>
            <person name="Melin P."/>
            <person name="Meyer V."/>
            <person name="Mielnichuk N."/>
            <person name="Miskei M."/>
            <person name="Molnar A.P."/>
            <person name="Mule G."/>
            <person name="Ngan C.Y."/>
            <person name="Orejas M."/>
            <person name="Orosz E."/>
            <person name="Ouedraogo J.P."/>
            <person name="Overkamp K.M."/>
            <person name="Park H.-S."/>
            <person name="Perrone G."/>
            <person name="Piumi F."/>
            <person name="Punt P.J."/>
            <person name="Ram A.F."/>
            <person name="Ramon A."/>
            <person name="Rauscher S."/>
            <person name="Record E."/>
            <person name="Riano-Pachon D.M."/>
            <person name="Robert V."/>
            <person name="Roehrig J."/>
            <person name="Ruller R."/>
            <person name="Salamov A."/>
            <person name="Salih N.S."/>
            <person name="Samson R.A."/>
            <person name="Sandor E."/>
            <person name="Sanguinetti M."/>
            <person name="Schuetze T."/>
            <person name="Sepcic K."/>
            <person name="Shelest E."/>
            <person name="Sherlock G."/>
            <person name="Sophianopoulou V."/>
            <person name="Squina F.M."/>
            <person name="Sun H."/>
            <person name="Susca A."/>
            <person name="Todd R.B."/>
            <person name="Tsang A."/>
            <person name="Unkles S.E."/>
            <person name="van de Wiele N."/>
            <person name="van Rossen-Uffink D."/>
            <person name="Oliveira J.V."/>
            <person name="Vesth T.C."/>
            <person name="Visser J."/>
            <person name="Yu J.-H."/>
            <person name="Zhou M."/>
            <person name="Andersen M.R."/>
            <person name="Archer D.B."/>
            <person name="Baker S.E."/>
            <person name="Benoit I."/>
            <person name="Brakhage A.A."/>
            <person name="Braus G.H."/>
            <person name="Fischer R."/>
            <person name="Frisvad J.C."/>
            <person name="Goldman G.H."/>
            <person name="Houbraken J."/>
            <person name="Oakley B."/>
            <person name="Pocsi I."/>
            <person name="Scazzocchio C."/>
            <person name="Seiboth B."/>
            <person name="vanKuyk P.A."/>
            <person name="Wortman J."/>
            <person name="Dyer P.S."/>
            <person name="Grigoriev I.V."/>
        </authorList>
    </citation>
    <scope>NUCLEOTIDE SEQUENCE [LARGE SCALE GENOMIC DNA]</scope>
    <source>
        <strain evidence="3">ITEM 5010</strain>
    </source>
</reference>
<feature type="compositionally biased region" description="Polar residues" evidence="1">
    <location>
        <begin position="133"/>
        <end position="150"/>
    </location>
</feature>
<feature type="region of interest" description="Disordered" evidence="1">
    <location>
        <begin position="1"/>
        <end position="32"/>
    </location>
</feature>
<dbReference type="VEuPathDB" id="FungiDB:ASPCADRAFT_128221"/>
<evidence type="ECO:0000256" key="1">
    <source>
        <dbReference type="SAM" id="MobiDB-lite"/>
    </source>
</evidence>
<protein>
    <submittedName>
        <fullName evidence="2">Uncharacterized protein</fullName>
    </submittedName>
</protein>